<proteinExistence type="predicted"/>
<organism evidence="1">
    <name type="scientific">marine sediment metagenome</name>
    <dbReference type="NCBI Taxonomy" id="412755"/>
    <lineage>
        <taxon>unclassified sequences</taxon>
        <taxon>metagenomes</taxon>
        <taxon>ecological metagenomes</taxon>
    </lineage>
</organism>
<reference evidence="1" key="1">
    <citation type="journal article" date="2014" name="Front. Microbiol.">
        <title>High frequency of phylogenetically diverse reductive dehalogenase-homologous genes in deep subseafloor sedimentary metagenomes.</title>
        <authorList>
            <person name="Kawai M."/>
            <person name="Futagami T."/>
            <person name="Toyoda A."/>
            <person name="Takaki Y."/>
            <person name="Nishi S."/>
            <person name="Hori S."/>
            <person name="Arai W."/>
            <person name="Tsubouchi T."/>
            <person name="Morono Y."/>
            <person name="Uchiyama I."/>
            <person name="Ito T."/>
            <person name="Fujiyama A."/>
            <person name="Inagaki F."/>
            <person name="Takami H."/>
        </authorList>
    </citation>
    <scope>NUCLEOTIDE SEQUENCE</scope>
    <source>
        <strain evidence="1">Expedition CK06-06</strain>
    </source>
</reference>
<comment type="caution">
    <text evidence="1">The sequence shown here is derived from an EMBL/GenBank/DDBJ whole genome shotgun (WGS) entry which is preliminary data.</text>
</comment>
<accession>X0TUN3</accession>
<protein>
    <submittedName>
        <fullName evidence="1">Uncharacterized protein</fullName>
    </submittedName>
</protein>
<name>X0TUN3_9ZZZZ</name>
<dbReference type="EMBL" id="BARS01014188">
    <property type="protein sequence ID" value="GAF90906.1"/>
    <property type="molecule type" value="Genomic_DNA"/>
</dbReference>
<feature type="non-terminal residue" evidence="1">
    <location>
        <position position="1"/>
    </location>
</feature>
<evidence type="ECO:0000313" key="1">
    <source>
        <dbReference type="EMBL" id="GAF90906.1"/>
    </source>
</evidence>
<gene>
    <name evidence="1" type="ORF">S01H1_24108</name>
</gene>
<sequence length="34" mass="3938">LFFQGNNDRGRTWHLSMVPIQWKNGKPVPAVSKQ</sequence>
<dbReference type="AlphaFoldDB" id="X0TUN3"/>